<protein>
    <submittedName>
        <fullName evidence="5">Putative WD repeat-containing protein alr2800 [Nostoc sp, PCC 7120]</fullName>
    </submittedName>
</protein>
<evidence type="ECO:0000313" key="5">
    <source>
        <dbReference type="EMBL" id="CUA76629.1"/>
    </source>
</evidence>
<dbReference type="InterPro" id="IPR001680">
    <property type="entry name" value="WD40_rpt"/>
</dbReference>
<feature type="repeat" description="WD" evidence="3">
    <location>
        <begin position="110"/>
        <end position="151"/>
    </location>
</feature>
<feature type="repeat" description="WD" evidence="3">
    <location>
        <begin position="25"/>
        <end position="57"/>
    </location>
</feature>
<dbReference type="SUPFAM" id="SSF56112">
    <property type="entry name" value="Protein kinase-like (PK-like)"/>
    <property type="match status" value="1"/>
</dbReference>
<evidence type="ECO:0000313" key="6">
    <source>
        <dbReference type="Proteomes" id="UP000044841"/>
    </source>
</evidence>
<dbReference type="PRINTS" id="PR00109">
    <property type="entry name" value="TYRKINASE"/>
</dbReference>
<dbReference type="PANTHER" id="PTHR19879:SF9">
    <property type="entry name" value="TRANSCRIPTION INITIATION FACTOR TFIID SUBUNIT 5"/>
    <property type="match status" value="1"/>
</dbReference>
<dbReference type="Pfam" id="PF07714">
    <property type="entry name" value="PK_Tyr_Ser-Thr"/>
    <property type="match status" value="1"/>
</dbReference>
<keyword evidence="1 3" id="KW-0853">WD repeat</keyword>
<dbReference type="InterPro" id="IPR015943">
    <property type="entry name" value="WD40/YVTN_repeat-like_dom_sf"/>
</dbReference>
<reference evidence="5 6" key="1">
    <citation type="submission" date="2015-07" db="EMBL/GenBank/DDBJ databases">
        <authorList>
            <person name="Noorani M."/>
        </authorList>
    </citation>
    <scope>NUCLEOTIDE SEQUENCE [LARGE SCALE GENOMIC DNA]</scope>
    <source>
        <strain evidence="5">BBA 69670</strain>
    </source>
</reference>
<dbReference type="GO" id="GO:0005524">
    <property type="term" value="F:ATP binding"/>
    <property type="evidence" value="ECO:0007669"/>
    <property type="project" value="InterPro"/>
</dbReference>
<dbReference type="PRINTS" id="PR00320">
    <property type="entry name" value="GPROTEINBRPT"/>
</dbReference>
<dbReference type="InterPro" id="IPR000719">
    <property type="entry name" value="Prot_kinase_dom"/>
</dbReference>
<dbReference type="PROSITE" id="PS50011">
    <property type="entry name" value="PROTEIN_KINASE_DOM"/>
    <property type="match status" value="1"/>
</dbReference>
<dbReference type="Gene3D" id="1.10.510.10">
    <property type="entry name" value="Transferase(Phosphotransferase) domain 1"/>
    <property type="match status" value="1"/>
</dbReference>
<dbReference type="Pfam" id="PF00400">
    <property type="entry name" value="WD40"/>
    <property type="match status" value="7"/>
</dbReference>
<proteinExistence type="predicted"/>
<dbReference type="InterPro" id="IPR001245">
    <property type="entry name" value="Ser-Thr/Tyr_kinase_cat_dom"/>
</dbReference>
<evidence type="ECO:0000259" key="4">
    <source>
        <dbReference type="PROSITE" id="PS50011"/>
    </source>
</evidence>
<evidence type="ECO:0000256" key="1">
    <source>
        <dbReference type="ARBA" id="ARBA00022574"/>
    </source>
</evidence>
<accession>A0A0K6GE30</accession>
<sequence length="646" mass="71224">MAAIRSTEMIARPNSPRSYKPLIVHEGHKGAITSLAFSPNGKLLVSGSYDKTIRTWNAYNPSPVGNPLIGHTDIVQSVSYSVGNIIASGSEDYTVRLWDINTSQQLGEPLEGDGRRVTAVAFSPDATLIASGTTFGAVQLWDVRRRARAADPFNGHTGGIGSIEFSSDGTSIISGSSDNTIRIWDVERGLTIVGPLMGHTAQVRKATVSPDRSQIVSCSHDCTIRFWDTRSGKPIGKPYEGHTDMVFSVAFSPDGTYIVSGARDATVRLWDIRTGQQVAQPFQEHSHDVNAVLFSPCGQYIASGSRDCNIVIRGIIGENLELSNDLESDARLGNEGDSPHIETAYAITSQMSAQQMFDCLISSGCIDLSSEMDSRQNTAMIVSGGGFGDIWMGKLYNGAKVAIKAWRTNSFEQCTYKTLKRAARELFYWSRMEHQNIHQLMGVIMFKNEYLGMVSEWMENGNLHEYLRKHSTVDRYQLCIQVASGLRYMHSCKTVHGDLKAANVLVSQDGVARLSDFDFAIMSEAGSLWFSESSNTRMGSIRWAAPEMLAEELPKRTTQSDVYALGMTILEIFTGNVPYPNCRMDFNVMLTVAQGTLPTRPMDSLGDNHQGNLIWHLLLRCWSRSINDRPSAKQVVETLLSLIGEV</sequence>
<dbReference type="PROSITE" id="PS50082">
    <property type="entry name" value="WD_REPEATS_2"/>
    <property type="match status" value="7"/>
</dbReference>
<feature type="repeat" description="WD" evidence="3">
    <location>
        <begin position="196"/>
        <end position="237"/>
    </location>
</feature>
<feature type="domain" description="Protein kinase" evidence="4">
    <location>
        <begin position="376"/>
        <end position="643"/>
    </location>
</feature>
<dbReference type="PANTHER" id="PTHR19879">
    <property type="entry name" value="TRANSCRIPTION INITIATION FACTOR TFIID"/>
    <property type="match status" value="1"/>
</dbReference>
<dbReference type="InterPro" id="IPR036322">
    <property type="entry name" value="WD40_repeat_dom_sf"/>
</dbReference>
<feature type="repeat" description="WD" evidence="3">
    <location>
        <begin position="153"/>
        <end position="194"/>
    </location>
</feature>
<organism evidence="5 6">
    <name type="scientific">Rhizoctonia solani</name>
    <dbReference type="NCBI Taxonomy" id="456999"/>
    <lineage>
        <taxon>Eukaryota</taxon>
        <taxon>Fungi</taxon>
        <taxon>Dikarya</taxon>
        <taxon>Basidiomycota</taxon>
        <taxon>Agaricomycotina</taxon>
        <taxon>Agaricomycetes</taxon>
        <taxon>Cantharellales</taxon>
        <taxon>Ceratobasidiaceae</taxon>
        <taxon>Rhizoctonia</taxon>
    </lineage>
</organism>
<feature type="repeat" description="WD" evidence="3">
    <location>
        <begin position="239"/>
        <end position="280"/>
    </location>
</feature>
<name>A0A0K6GE30_9AGAM</name>
<keyword evidence="2" id="KW-0677">Repeat</keyword>
<dbReference type="PROSITE" id="PS00678">
    <property type="entry name" value="WD_REPEATS_1"/>
    <property type="match status" value="4"/>
</dbReference>
<evidence type="ECO:0000256" key="2">
    <source>
        <dbReference type="ARBA" id="ARBA00022737"/>
    </source>
</evidence>
<evidence type="ECO:0000256" key="3">
    <source>
        <dbReference type="PROSITE-ProRule" id="PRU00221"/>
    </source>
</evidence>
<dbReference type="InterPro" id="IPR019775">
    <property type="entry name" value="WD40_repeat_CS"/>
</dbReference>
<gene>
    <name evidence="5" type="ORF">RSOLAG22IIIB_06390</name>
</gene>
<dbReference type="SMART" id="SM00220">
    <property type="entry name" value="S_TKc"/>
    <property type="match status" value="1"/>
</dbReference>
<dbReference type="EMBL" id="CYGV01001722">
    <property type="protein sequence ID" value="CUA76629.1"/>
    <property type="molecule type" value="Genomic_DNA"/>
</dbReference>
<keyword evidence="6" id="KW-1185">Reference proteome</keyword>
<dbReference type="InterPro" id="IPR020472">
    <property type="entry name" value="WD40_PAC1"/>
</dbReference>
<dbReference type="InterPro" id="IPR011009">
    <property type="entry name" value="Kinase-like_dom_sf"/>
</dbReference>
<dbReference type="PROSITE" id="PS50294">
    <property type="entry name" value="WD_REPEATS_REGION"/>
    <property type="match status" value="6"/>
</dbReference>
<dbReference type="SMART" id="SM00320">
    <property type="entry name" value="WD40"/>
    <property type="match status" value="7"/>
</dbReference>
<dbReference type="Proteomes" id="UP000044841">
    <property type="component" value="Unassembled WGS sequence"/>
</dbReference>
<dbReference type="GO" id="GO:0004672">
    <property type="term" value="F:protein kinase activity"/>
    <property type="evidence" value="ECO:0007669"/>
    <property type="project" value="InterPro"/>
</dbReference>
<feature type="repeat" description="WD" evidence="3">
    <location>
        <begin position="282"/>
        <end position="312"/>
    </location>
</feature>
<dbReference type="Gene3D" id="2.130.10.10">
    <property type="entry name" value="YVTN repeat-like/Quinoprotein amine dehydrogenase"/>
    <property type="match status" value="3"/>
</dbReference>
<dbReference type="SUPFAM" id="SSF50978">
    <property type="entry name" value="WD40 repeat-like"/>
    <property type="match status" value="1"/>
</dbReference>
<feature type="repeat" description="WD" evidence="3">
    <location>
        <begin position="68"/>
        <end position="108"/>
    </location>
</feature>
<dbReference type="AlphaFoldDB" id="A0A0K6GE30"/>
<dbReference type="CDD" id="cd00200">
    <property type="entry name" value="WD40"/>
    <property type="match status" value="1"/>
</dbReference>